<evidence type="ECO:0000313" key="2">
    <source>
        <dbReference type="EMBL" id="GFD12613.1"/>
    </source>
</evidence>
<gene>
    <name evidence="2" type="ORF">Tci_884582</name>
</gene>
<protein>
    <submittedName>
        <fullName evidence="2">Uncharacterized protein</fullName>
    </submittedName>
</protein>
<evidence type="ECO:0000256" key="1">
    <source>
        <dbReference type="SAM" id="MobiDB-lite"/>
    </source>
</evidence>
<comment type="caution">
    <text evidence="2">The sequence shown here is derived from an EMBL/GenBank/DDBJ whole genome shotgun (WGS) entry which is preliminary data.</text>
</comment>
<organism evidence="2">
    <name type="scientific">Tanacetum cinerariifolium</name>
    <name type="common">Dalmatian daisy</name>
    <name type="synonym">Chrysanthemum cinerariifolium</name>
    <dbReference type="NCBI Taxonomy" id="118510"/>
    <lineage>
        <taxon>Eukaryota</taxon>
        <taxon>Viridiplantae</taxon>
        <taxon>Streptophyta</taxon>
        <taxon>Embryophyta</taxon>
        <taxon>Tracheophyta</taxon>
        <taxon>Spermatophyta</taxon>
        <taxon>Magnoliopsida</taxon>
        <taxon>eudicotyledons</taxon>
        <taxon>Gunneridae</taxon>
        <taxon>Pentapetalae</taxon>
        <taxon>asterids</taxon>
        <taxon>campanulids</taxon>
        <taxon>Asterales</taxon>
        <taxon>Asteraceae</taxon>
        <taxon>Asteroideae</taxon>
        <taxon>Anthemideae</taxon>
        <taxon>Anthemidinae</taxon>
        <taxon>Tanacetum</taxon>
    </lineage>
</organism>
<feature type="compositionally biased region" description="Polar residues" evidence="1">
    <location>
        <begin position="11"/>
        <end position="21"/>
    </location>
</feature>
<accession>A0A699TRU8</accession>
<sequence length="72" mass="7856">MATLNEPFPQETGSGSGPSCQVTILRGAEAQTRFEAASKHSSDLPLLRGHTVRSREDSIELKRIDGILYKTV</sequence>
<dbReference type="EMBL" id="BKCJ011266878">
    <property type="protein sequence ID" value="GFD12613.1"/>
    <property type="molecule type" value="Genomic_DNA"/>
</dbReference>
<reference evidence="2" key="1">
    <citation type="journal article" date="2019" name="Sci. Rep.">
        <title>Draft genome of Tanacetum cinerariifolium, the natural source of mosquito coil.</title>
        <authorList>
            <person name="Yamashiro T."/>
            <person name="Shiraishi A."/>
            <person name="Satake H."/>
            <person name="Nakayama K."/>
        </authorList>
    </citation>
    <scope>NUCLEOTIDE SEQUENCE</scope>
</reference>
<feature type="region of interest" description="Disordered" evidence="1">
    <location>
        <begin position="1"/>
        <end position="21"/>
    </location>
</feature>
<name>A0A699TRU8_TANCI</name>
<proteinExistence type="predicted"/>
<dbReference type="AlphaFoldDB" id="A0A699TRU8"/>